<comment type="caution">
    <text evidence="2">The sequence shown here is derived from an EMBL/GenBank/DDBJ whole genome shotgun (WGS) entry which is preliminary data.</text>
</comment>
<dbReference type="InterPro" id="IPR017850">
    <property type="entry name" value="Alkaline_phosphatase_core_sf"/>
</dbReference>
<feature type="compositionally biased region" description="Basic and acidic residues" evidence="1">
    <location>
        <begin position="43"/>
        <end position="54"/>
    </location>
</feature>
<dbReference type="EMBL" id="JACHGW010000008">
    <property type="protein sequence ID" value="MBB6053674.1"/>
    <property type="molecule type" value="Genomic_DNA"/>
</dbReference>
<reference evidence="2 3" key="1">
    <citation type="submission" date="2020-08" db="EMBL/GenBank/DDBJ databases">
        <title>Genomic Encyclopedia of Type Strains, Phase IV (KMG-IV): sequencing the most valuable type-strain genomes for metagenomic binning, comparative biology and taxonomic classification.</title>
        <authorList>
            <person name="Goeker M."/>
        </authorList>
    </citation>
    <scope>NUCLEOTIDE SEQUENCE [LARGE SCALE GENOMIC DNA]</scope>
    <source>
        <strain evidence="2 3">DSM 23562</strain>
    </source>
</reference>
<dbReference type="Gene3D" id="3.40.720.10">
    <property type="entry name" value="Alkaline Phosphatase, subunit A"/>
    <property type="match status" value="1"/>
</dbReference>
<feature type="region of interest" description="Disordered" evidence="1">
    <location>
        <begin position="31"/>
        <end position="61"/>
    </location>
</feature>
<dbReference type="InterPro" id="IPR010869">
    <property type="entry name" value="DUF1501"/>
</dbReference>
<name>A0A7W9W8L4_ARMRO</name>
<evidence type="ECO:0008006" key="4">
    <source>
        <dbReference type="Google" id="ProtNLM"/>
    </source>
</evidence>
<evidence type="ECO:0000313" key="3">
    <source>
        <dbReference type="Proteomes" id="UP000520814"/>
    </source>
</evidence>
<dbReference type="RefSeq" id="WP_184203767.1">
    <property type="nucleotide sequence ID" value="NZ_JACHGW010000008.1"/>
</dbReference>
<evidence type="ECO:0000256" key="1">
    <source>
        <dbReference type="SAM" id="MobiDB-lite"/>
    </source>
</evidence>
<sequence length="484" mass="52703">MTRREILQNWGTGFGMLGLASLLADEAQASPLASPLSSPRSGKTSERGWPRHEAGGVPGGVPGAGKAKRVIFLFMSGGPSHVDTFDPKPRLTAETGKPLPFAKPSLERTKTGNLLGSPWQFKKHGQCGTEVSELFPKVAECVDDMCVIRSMVADNINHNGACLQMNTGEQAFSRPSLGSWLLYGLGTENKNLPGYVVLSPAQPAQGAPLWTSSFLPAAFQGTLVSDLKNPIANLSNAKLSAQKQREQLDLLAQLNAAHKAARPGDSQLEGRIQSFELAFRMQREAPEAFDVEKESPETKKLYGLDNPLTETFGRQCLMARRLVERGVRMVQVYHTATSKRSSCQLWDQHGGLKTELPNNCAATDQPIAALLKDLKARGLLEDTLVIWGGEFGRTPTAESMDGREHHPFGFSMWLAGGGVKGGMVHGSTDEYGWHAQDKKVHVHDLHATILHLMGIDHTKLTYLYGGRNYRLTDVYGTVVADILA</sequence>
<gene>
    <name evidence="2" type="ORF">HNQ39_005516</name>
</gene>
<proteinExistence type="predicted"/>
<dbReference type="SUPFAM" id="SSF53649">
    <property type="entry name" value="Alkaline phosphatase-like"/>
    <property type="match status" value="1"/>
</dbReference>
<keyword evidence="3" id="KW-1185">Reference proteome</keyword>
<organism evidence="2 3">
    <name type="scientific">Armatimonas rosea</name>
    <dbReference type="NCBI Taxonomy" id="685828"/>
    <lineage>
        <taxon>Bacteria</taxon>
        <taxon>Bacillati</taxon>
        <taxon>Armatimonadota</taxon>
        <taxon>Armatimonadia</taxon>
        <taxon>Armatimonadales</taxon>
        <taxon>Armatimonadaceae</taxon>
        <taxon>Armatimonas</taxon>
    </lineage>
</organism>
<evidence type="ECO:0000313" key="2">
    <source>
        <dbReference type="EMBL" id="MBB6053674.1"/>
    </source>
</evidence>
<protein>
    <recommendedName>
        <fullName evidence="4">DUF1501 domain-containing protein</fullName>
    </recommendedName>
</protein>
<accession>A0A7W9W8L4</accession>
<dbReference type="Pfam" id="PF07394">
    <property type="entry name" value="DUF1501"/>
    <property type="match status" value="1"/>
</dbReference>
<dbReference type="Proteomes" id="UP000520814">
    <property type="component" value="Unassembled WGS sequence"/>
</dbReference>
<dbReference type="PANTHER" id="PTHR43737">
    <property type="entry name" value="BLL7424 PROTEIN"/>
    <property type="match status" value="1"/>
</dbReference>
<dbReference type="AlphaFoldDB" id="A0A7W9W8L4"/>
<dbReference type="PANTHER" id="PTHR43737:SF1">
    <property type="entry name" value="DUF1501 DOMAIN-CONTAINING PROTEIN"/>
    <property type="match status" value="1"/>
</dbReference>